<comment type="caution">
    <text evidence="2">The sequence shown here is derived from an EMBL/GenBank/DDBJ whole genome shotgun (WGS) entry which is preliminary data.</text>
</comment>
<dbReference type="PANTHER" id="PTHR42695">
    <property type="entry name" value="GLUTAMINE AMIDOTRANSFERASE YLR126C-RELATED"/>
    <property type="match status" value="1"/>
</dbReference>
<dbReference type="InterPro" id="IPR044992">
    <property type="entry name" value="ChyE-like"/>
</dbReference>
<keyword evidence="3" id="KW-1185">Reference proteome</keyword>
<dbReference type="EMBL" id="JAFLNF010000004">
    <property type="protein sequence ID" value="MBO0345820.1"/>
    <property type="molecule type" value="Genomic_DNA"/>
</dbReference>
<gene>
    <name evidence="2" type="ORF">J0X15_11370</name>
</gene>
<evidence type="ECO:0000313" key="2">
    <source>
        <dbReference type="EMBL" id="MBO0345820.1"/>
    </source>
</evidence>
<dbReference type="Proteomes" id="UP000664779">
    <property type="component" value="Unassembled WGS sequence"/>
</dbReference>
<dbReference type="InterPro" id="IPR017926">
    <property type="entry name" value="GATASE"/>
</dbReference>
<dbReference type="InterPro" id="IPR029062">
    <property type="entry name" value="Class_I_gatase-like"/>
</dbReference>
<feature type="domain" description="Glutamine amidotransferase" evidence="1">
    <location>
        <begin position="17"/>
        <end position="182"/>
    </location>
</feature>
<dbReference type="SUPFAM" id="SSF52317">
    <property type="entry name" value="Class I glutamine amidotransferase-like"/>
    <property type="match status" value="1"/>
</dbReference>
<dbReference type="RefSeq" id="WP_206940737.1">
    <property type="nucleotide sequence ID" value="NZ_JAFLNF010000004.1"/>
</dbReference>
<dbReference type="Gene3D" id="3.40.50.880">
    <property type="match status" value="1"/>
</dbReference>
<dbReference type="GO" id="GO:0005829">
    <property type="term" value="C:cytosol"/>
    <property type="evidence" value="ECO:0007669"/>
    <property type="project" value="TreeGrafter"/>
</dbReference>
<sequence>MRVLVLENYPGTPLGLLGQALEEAGGRVTSVPAHAGAPVPEDHVGHDGLVVLGGEQNALDDLGYPFLPQVCELIRTFHAAGKPVLGICLGSQLIARAFGGENILGRPVEFGWHEVRPTDEGRGDPVIGVLKEGAALFHWHSDTVGLPREAVHLAQSDATPVQAYRIGQSTYATQFHFEAGLKVVRQWSESFSSSILVHTPDWPERMVREARGSGVVAERAGLEVARAWVALLSKDI</sequence>
<evidence type="ECO:0000313" key="3">
    <source>
        <dbReference type="Proteomes" id="UP000664779"/>
    </source>
</evidence>
<dbReference type="Pfam" id="PF00117">
    <property type="entry name" value="GATase"/>
    <property type="match status" value="1"/>
</dbReference>
<proteinExistence type="predicted"/>
<dbReference type="PANTHER" id="PTHR42695:SF5">
    <property type="entry name" value="GLUTAMINE AMIDOTRANSFERASE YLR126C-RELATED"/>
    <property type="match status" value="1"/>
</dbReference>
<dbReference type="AlphaFoldDB" id="A0A939EN64"/>
<keyword evidence="2" id="KW-0315">Glutamine amidotransferase</keyword>
<protein>
    <submittedName>
        <fullName evidence="2">Type 1 glutamine amidotransferase</fullName>
    </submittedName>
</protein>
<evidence type="ECO:0000259" key="1">
    <source>
        <dbReference type="Pfam" id="PF00117"/>
    </source>
</evidence>
<reference evidence="2" key="1">
    <citation type="submission" date="2021-03" db="EMBL/GenBank/DDBJ databases">
        <title>Roseibium sp. CAU 1637 isolated from Incheon.</title>
        <authorList>
            <person name="Kim W."/>
        </authorList>
    </citation>
    <scope>NUCLEOTIDE SEQUENCE</scope>
    <source>
        <strain evidence="2">CAU 1637</strain>
    </source>
</reference>
<dbReference type="PROSITE" id="PS51273">
    <property type="entry name" value="GATASE_TYPE_1"/>
    <property type="match status" value="1"/>
</dbReference>
<accession>A0A939EN64</accession>
<organism evidence="2 3">
    <name type="scientific">Roseibium limicola</name>
    <dbReference type="NCBI Taxonomy" id="2816037"/>
    <lineage>
        <taxon>Bacteria</taxon>
        <taxon>Pseudomonadati</taxon>
        <taxon>Pseudomonadota</taxon>
        <taxon>Alphaproteobacteria</taxon>
        <taxon>Hyphomicrobiales</taxon>
        <taxon>Stappiaceae</taxon>
        <taxon>Roseibium</taxon>
    </lineage>
</organism>
<dbReference type="CDD" id="cd01741">
    <property type="entry name" value="GATase1_1"/>
    <property type="match status" value="1"/>
</dbReference>
<name>A0A939EN64_9HYPH</name>